<sequence length="938" mass="105698">MNSIWLLNTCDDQLARKISTDLNISLILARLLVQRGIASPEAARKFLNPDLVNLTDPLTMNGMQAAADIILKALHNKDKIVIYGDYDVDGVCSVVIIKECLQRLGYNADYYVPDRFLEGYGLNKEAILELAGLGYKLIITVDCGIASVEETELARQLGMDLIITDHHTPPPDQPNANAIINPKNDNIPAINDLAGVGVAYKLACALLNLQGKGVGQEWLELVALATVADMVPLIEENRILVKYGLKALEKTERPGLQALINKTSLCGKELETWHVGFMLAPRLNSAGRLDSARTSIELLLSREESQADQLAARLCALNDERKTIEDSIYQLAVADIESNKAYVSKGYIITGGEHWHEGVIGIVASRLANHYNLPAIVISWDGDKGRASARSSANVNLYQALTHCQDTLEKFGGHKMAAGLSLKKENLAAFEQAFREYLNDVESGRLDGVIYTVDMELDQAAINPHLIKEIKSLRPFGEGNPVPRFILRGSEIHEPTLVGAQKEHFKFKTGSNYVESIAFHRSDLMTPVIKTCKHDMVFELSENVFRGRTSIQLKIKDMKSSCCPDYFPGKDNKSLELLSAIQRSAYELAKDHPVLFVYPGYRSLRKHIDLLQGLIKADQLKEMHGLLPAGQRNSIQNQFESGQTKIYLTTQAFLNYYCDHNRLPEKLRYTVFLWTTEKPKLEAFQNTFTEIFIINNHQPEILISPSDWNSLPTDRTVIYANRPSTIKKLFKSQNGMMIESGLTDVWQRMTVRQRFSKATAGMLLFDGTHPTGLAQIGKIDNFILADSPFGHYELAAVADYWDGDEIPLKLSFTKQDLQKNRAFLERMYPEGELVERVWRQLRRQIKTKLRITEAELAGRLEKDLHRPIHPLELNSILCILADLDLCQFEKSGSIMEIKLLPTDSAKRSLQESPYYLEGREEKKLLVKWEQHINTNLVR</sequence>
<keyword evidence="3" id="KW-0540">Nuclease</keyword>
<evidence type="ECO:0000256" key="5">
    <source>
        <dbReference type="ARBA" id="ARBA00022839"/>
    </source>
</evidence>
<dbReference type="RefSeq" id="WP_052729664.1">
    <property type="nucleotide sequence ID" value="NZ_CGIH01000027.1"/>
</dbReference>
<dbReference type="SUPFAM" id="SSF64182">
    <property type="entry name" value="DHH phosphoesterases"/>
    <property type="match status" value="1"/>
</dbReference>
<evidence type="ECO:0000256" key="2">
    <source>
        <dbReference type="ARBA" id="ARBA00019841"/>
    </source>
</evidence>
<name>A0A0E4C8Q3_9FIRM</name>
<dbReference type="InterPro" id="IPR041122">
    <property type="entry name" value="RecJ_OB"/>
</dbReference>
<dbReference type="Gene3D" id="3.90.1640.30">
    <property type="match status" value="1"/>
</dbReference>
<keyword evidence="4" id="KW-0378">Hydrolase</keyword>
<accession>A0A0E4C8Q3</accession>
<dbReference type="InterPro" id="IPR001667">
    <property type="entry name" value="DDH_dom"/>
</dbReference>
<evidence type="ECO:0000313" key="9">
    <source>
        <dbReference type="EMBL" id="CFX61553.1"/>
    </source>
</evidence>
<feature type="domain" description="DHHA1" evidence="7">
    <location>
        <begin position="347"/>
        <end position="439"/>
    </location>
</feature>
<dbReference type="GO" id="GO:0006281">
    <property type="term" value="P:DNA repair"/>
    <property type="evidence" value="ECO:0007669"/>
    <property type="project" value="InterPro"/>
</dbReference>
<dbReference type="GO" id="GO:0008409">
    <property type="term" value="F:5'-3' exonuclease activity"/>
    <property type="evidence" value="ECO:0007669"/>
    <property type="project" value="InterPro"/>
</dbReference>
<dbReference type="Pfam" id="PF17768">
    <property type="entry name" value="RecJ_OB"/>
    <property type="match status" value="1"/>
</dbReference>
<comment type="similarity">
    <text evidence="1">Belongs to the RecJ family.</text>
</comment>
<dbReference type="GO" id="GO:0003676">
    <property type="term" value="F:nucleic acid binding"/>
    <property type="evidence" value="ECO:0007669"/>
    <property type="project" value="InterPro"/>
</dbReference>
<organism evidence="9 10">
    <name type="scientific">Syntrophomonas zehnderi OL-4</name>
    <dbReference type="NCBI Taxonomy" id="690567"/>
    <lineage>
        <taxon>Bacteria</taxon>
        <taxon>Bacillati</taxon>
        <taxon>Bacillota</taxon>
        <taxon>Clostridia</taxon>
        <taxon>Eubacteriales</taxon>
        <taxon>Syntrophomonadaceae</taxon>
        <taxon>Syntrophomonas</taxon>
    </lineage>
</organism>
<dbReference type="AlphaFoldDB" id="A0A0E4C8Q3"/>
<evidence type="ECO:0000256" key="1">
    <source>
        <dbReference type="ARBA" id="ARBA00005915"/>
    </source>
</evidence>
<feature type="domain" description="RecJ OB" evidence="8">
    <location>
        <begin position="453"/>
        <end position="557"/>
    </location>
</feature>
<protein>
    <recommendedName>
        <fullName evidence="2">Single-stranded-DNA-specific exonuclease RecJ</fullName>
    </recommendedName>
</protein>
<dbReference type="OrthoDB" id="9809852at2"/>
<reference evidence="9 10" key="1">
    <citation type="submission" date="2015-03" db="EMBL/GenBank/DDBJ databases">
        <authorList>
            <person name="Murphy D."/>
        </authorList>
    </citation>
    <scope>NUCLEOTIDE SEQUENCE [LARGE SCALE GENOMIC DNA]</scope>
    <source>
        <strain evidence="9 10">OL-4</strain>
    </source>
</reference>
<dbReference type="EMBL" id="CGIH01000027">
    <property type="protein sequence ID" value="CFX61553.1"/>
    <property type="molecule type" value="Genomic_DNA"/>
</dbReference>
<dbReference type="GO" id="GO:0006310">
    <property type="term" value="P:DNA recombination"/>
    <property type="evidence" value="ECO:0007669"/>
    <property type="project" value="InterPro"/>
</dbReference>
<dbReference type="PANTHER" id="PTHR30255:SF2">
    <property type="entry name" value="SINGLE-STRANDED-DNA-SPECIFIC EXONUCLEASE RECJ"/>
    <property type="match status" value="1"/>
</dbReference>
<dbReference type="InterPro" id="IPR038763">
    <property type="entry name" value="DHH_sf"/>
</dbReference>
<evidence type="ECO:0000259" key="8">
    <source>
        <dbReference type="Pfam" id="PF17768"/>
    </source>
</evidence>
<dbReference type="NCBIfam" id="TIGR00644">
    <property type="entry name" value="recJ"/>
    <property type="match status" value="1"/>
</dbReference>
<dbReference type="InterPro" id="IPR004610">
    <property type="entry name" value="RecJ"/>
</dbReference>
<evidence type="ECO:0000313" key="10">
    <source>
        <dbReference type="Proteomes" id="UP000045545"/>
    </source>
</evidence>
<evidence type="ECO:0000259" key="6">
    <source>
        <dbReference type="Pfam" id="PF01368"/>
    </source>
</evidence>
<dbReference type="STRING" id="690567.1519"/>
<dbReference type="Proteomes" id="UP000045545">
    <property type="component" value="Unassembled WGS sequence"/>
</dbReference>
<gene>
    <name evidence="9" type="ORF">1519</name>
</gene>
<keyword evidence="5 9" id="KW-0269">Exonuclease</keyword>
<dbReference type="Pfam" id="PF02272">
    <property type="entry name" value="DHHA1"/>
    <property type="match status" value="1"/>
</dbReference>
<dbReference type="InterPro" id="IPR051673">
    <property type="entry name" value="SSDNA_exonuclease_RecJ"/>
</dbReference>
<proteinExistence type="inferred from homology"/>
<keyword evidence="10" id="KW-1185">Reference proteome</keyword>
<evidence type="ECO:0000256" key="3">
    <source>
        <dbReference type="ARBA" id="ARBA00022722"/>
    </source>
</evidence>
<feature type="domain" description="DDH" evidence="6">
    <location>
        <begin position="79"/>
        <end position="226"/>
    </location>
</feature>
<dbReference type="PANTHER" id="PTHR30255">
    <property type="entry name" value="SINGLE-STRANDED-DNA-SPECIFIC EXONUCLEASE RECJ"/>
    <property type="match status" value="1"/>
</dbReference>
<dbReference type="Pfam" id="PF01368">
    <property type="entry name" value="DHH"/>
    <property type="match status" value="1"/>
</dbReference>
<evidence type="ECO:0000259" key="7">
    <source>
        <dbReference type="Pfam" id="PF02272"/>
    </source>
</evidence>
<dbReference type="Gene3D" id="3.10.310.30">
    <property type="match status" value="1"/>
</dbReference>
<evidence type="ECO:0000256" key="4">
    <source>
        <dbReference type="ARBA" id="ARBA00022801"/>
    </source>
</evidence>
<dbReference type="InterPro" id="IPR003156">
    <property type="entry name" value="DHHA1_dom"/>
</dbReference>